<reference evidence="2 3" key="1">
    <citation type="submission" date="2015-03" db="EMBL/GenBank/DDBJ databases">
        <authorList>
            <person name="Murphy D."/>
        </authorList>
    </citation>
    <scope>NUCLEOTIDE SEQUENCE [LARGE SCALE GENOMIC DNA]</scope>
    <source>
        <strain evidence="2 3">BR165/97</strain>
    </source>
</reference>
<sequence>MLHWLNTYIGTDWATYQGLGVSIIGLGITVLAAPKIIKKYKLRQTNKNNNGNINQAGRDLNITTINNISH</sequence>
<keyword evidence="1" id="KW-1133">Transmembrane helix</keyword>
<organism evidence="2 3">
    <name type="scientific">Yersinia intermedia</name>
    <dbReference type="NCBI Taxonomy" id="631"/>
    <lineage>
        <taxon>Bacteria</taxon>
        <taxon>Pseudomonadati</taxon>
        <taxon>Pseudomonadota</taxon>
        <taxon>Gammaproteobacteria</taxon>
        <taxon>Enterobacterales</taxon>
        <taxon>Yersiniaceae</taxon>
        <taxon>Yersinia</taxon>
    </lineage>
</organism>
<evidence type="ECO:0000256" key="1">
    <source>
        <dbReference type="SAM" id="Phobius"/>
    </source>
</evidence>
<evidence type="ECO:0000313" key="3">
    <source>
        <dbReference type="Proteomes" id="UP000038750"/>
    </source>
</evidence>
<feature type="transmembrane region" description="Helical" evidence="1">
    <location>
        <begin position="13"/>
        <end position="33"/>
    </location>
</feature>
<protein>
    <submittedName>
        <fullName evidence="2">Uncharacterized protein</fullName>
    </submittedName>
</protein>
<dbReference type="Proteomes" id="UP000038750">
    <property type="component" value="Unassembled WGS sequence"/>
</dbReference>
<evidence type="ECO:0000313" key="2">
    <source>
        <dbReference type="EMBL" id="CNF08961.1"/>
    </source>
</evidence>
<dbReference type="AlphaFoldDB" id="A0A0T9LN35"/>
<dbReference type="OrthoDB" id="9940609at2"/>
<proteinExistence type="predicted"/>
<keyword evidence="1" id="KW-0812">Transmembrane</keyword>
<dbReference type="EMBL" id="CPZJ01000002">
    <property type="protein sequence ID" value="CNF08961.1"/>
    <property type="molecule type" value="Genomic_DNA"/>
</dbReference>
<name>A0A0T9LN35_YERIN</name>
<gene>
    <name evidence="2" type="ORF">ERS008530_00358</name>
</gene>
<keyword evidence="1" id="KW-0472">Membrane</keyword>
<dbReference type="RefSeq" id="WP_050288489.1">
    <property type="nucleotide sequence ID" value="NZ_CABHYB010000033.1"/>
</dbReference>
<accession>A0A0T9LN35</accession>